<reference evidence="1 2" key="1">
    <citation type="submission" date="2023-09" db="EMBL/GenBank/DDBJ databases">
        <authorList>
            <person name="Rey-Velasco X."/>
        </authorList>
    </citation>
    <scope>NUCLEOTIDE SEQUENCE [LARGE SCALE GENOMIC DNA]</scope>
    <source>
        <strain evidence="1 2">W345</strain>
    </source>
</reference>
<keyword evidence="2" id="KW-1185">Reference proteome</keyword>
<evidence type="ECO:0000313" key="2">
    <source>
        <dbReference type="Proteomes" id="UP001254608"/>
    </source>
</evidence>
<proteinExistence type="predicted"/>
<dbReference type="Proteomes" id="UP001254608">
    <property type="component" value="Unassembled WGS sequence"/>
</dbReference>
<dbReference type="InterPro" id="IPR036188">
    <property type="entry name" value="FAD/NAD-bd_sf"/>
</dbReference>
<gene>
    <name evidence="1" type="ORF">RM530_13970</name>
</gene>
<dbReference type="EMBL" id="JAVRIC010000021">
    <property type="protein sequence ID" value="MDT0498456.1"/>
    <property type="molecule type" value="Genomic_DNA"/>
</dbReference>
<protein>
    <submittedName>
        <fullName evidence="1">Uncharacterized protein</fullName>
    </submittedName>
</protein>
<sequence>MDRYGLRRHFRFGTEIESARFDESRALWRLRTAVRKSVEAEVLITACGIFAYRRRTAKFDASVCRDPLGTAP</sequence>
<dbReference type="RefSeq" id="WP_311365864.1">
    <property type="nucleotide sequence ID" value="NZ_JAVRIC010000021.1"/>
</dbReference>
<accession>A0ABU2WKP1</accession>
<comment type="caution">
    <text evidence="1">The sequence shown here is derived from an EMBL/GenBank/DDBJ whole genome shotgun (WGS) entry which is preliminary data.</text>
</comment>
<dbReference type="Gene3D" id="3.50.50.60">
    <property type="entry name" value="FAD/NAD(P)-binding domain"/>
    <property type="match status" value="1"/>
</dbReference>
<evidence type="ECO:0000313" key="1">
    <source>
        <dbReference type="EMBL" id="MDT0498456.1"/>
    </source>
</evidence>
<name>A0ABU2WKP1_9GAMM</name>
<organism evidence="1 2">
    <name type="scientific">Banduia mediterranea</name>
    <dbReference type="NCBI Taxonomy" id="3075609"/>
    <lineage>
        <taxon>Bacteria</taxon>
        <taxon>Pseudomonadati</taxon>
        <taxon>Pseudomonadota</taxon>
        <taxon>Gammaproteobacteria</taxon>
        <taxon>Nevskiales</taxon>
        <taxon>Algiphilaceae</taxon>
        <taxon>Banduia</taxon>
    </lineage>
</organism>
<dbReference type="SUPFAM" id="SSF51905">
    <property type="entry name" value="FAD/NAD(P)-binding domain"/>
    <property type="match status" value="1"/>
</dbReference>